<dbReference type="EMBL" id="KB007946">
    <property type="protein sequence ID" value="ELR18777.1"/>
    <property type="molecule type" value="Genomic_DNA"/>
</dbReference>
<feature type="compositionally biased region" description="Low complexity" evidence="1">
    <location>
        <begin position="326"/>
        <end position="344"/>
    </location>
</feature>
<evidence type="ECO:0000256" key="1">
    <source>
        <dbReference type="SAM" id="MobiDB-lite"/>
    </source>
</evidence>
<dbReference type="KEGG" id="acan:ACA1_041430"/>
<evidence type="ECO:0000313" key="3">
    <source>
        <dbReference type="Proteomes" id="UP000011083"/>
    </source>
</evidence>
<feature type="region of interest" description="Disordered" evidence="1">
    <location>
        <begin position="272"/>
        <end position="392"/>
    </location>
</feature>
<keyword evidence="3" id="KW-1185">Reference proteome</keyword>
<dbReference type="GeneID" id="14919562"/>
<dbReference type="VEuPathDB" id="AmoebaDB:ACA1_041430"/>
<feature type="non-terminal residue" evidence="2">
    <location>
        <position position="431"/>
    </location>
</feature>
<feature type="compositionally biased region" description="Low complexity" evidence="1">
    <location>
        <begin position="272"/>
        <end position="294"/>
    </location>
</feature>
<dbReference type="RefSeq" id="XP_004340829.1">
    <property type="nucleotide sequence ID" value="XM_004340781.2"/>
</dbReference>
<sequence length="431" mass="46172">QYIFQASVDPPRRFYRNLDQQAIKFGLSRPDLLRVVAASSKSTPSSSSSSSASSSSKRSLVIIDAKSSAKTKFSQQVQVAFYALLLQALIDEEQIDDLEIGAEGGIWLKNQPAPEWFKLAPIVSIVEDFMFRSTPLAFSPLEQLLRVPRSQAKWQMTSVCESPSRCSYFDVCHTQTVEEKKLSQVAYLGRSDHAFLLNLRDTLIQYPNGDDRGASSPDSISYDDTLAVLMCLMTNSSGWLQLPQQLVPPASPMPSSSSSSFSKTTKTLLFSPWSPAGTSTTTSASPASPYSPTSFVPASPYPPSEATVSVEAAAASHEEPRDQPTADEAPAAPDEASPAAVADAAGGGAECSNPAGSARGGRGRGRGAAKAYDGDRASPSSTAPTRPNKGYSASPLVVLQDVVARSLAIPDLFPTYDMASCLQRLERRRSR</sequence>
<organism evidence="2 3">
    <name type="scientific">Acanthamoeba castellanii (strain ATCC 30010 / Neff)</name>
    <dbReference type="NCBI Taxonomy" id="1257118"/>
    <lineage>
        <taxon>Eukaryota</taxon>
        <taxon>Amoebozoa</taxon>
        <taxon>Discosea</taxon>
        <taxon>Longamoebia</taxon>
        <taxon>Centramoebida</taxon>
        <taxon>Acanthamoebidae</taxon>
        <taxon>Acanthamoeba</taxon>
    </lineage>
</organism>
<feature type="non-terminal residue" evidence="2">
    <location>
        <position position="1"/>
    </location>
</feature>
<dbReference type="AlphaFoldDB" id="L8H0N1"/>
<reference evidence="2 3" key="1">
    <citation type="journal article" date="2013" name="Genome Biol.">
        <title>Genome of Acanthamoeba castellanii highlights extensive lateral gene transfer and early evolution of tyrosine kinase signaling.</title>
        <authorList>
            <person name="Clarke M."/>
            <person name="Lohan A.J."/>
            <person name="Liu B."/>
            <person name="Lagkouvardos I."/>
            <person name="Roy S."/>
            <person name="Zafar N."/>
            <person name="Bertelli C."/>
            <person name="Schilde C."/>
            <person name="Kianianmomeni A."/>
            <person name="Burglin T.R."/>
            <person name="Frech C."/>
            <person name="Turcotte B."/>
            <person name="Kopec K.O."/>
            <person name="Synnott J.M."/>
            <person name="Choo C."/>
            <person name="Paponov I."/>
            <person name="Finkler A."/>
            <person name="Soon Heng Tan C."/>
            <person name="Hutchins A.P."/>
            <person name="Weinmeier T."/>
            <person name="Rattei T."/>
            <person name="Chu J.S."/>
            <person name="Gimenez G."/>
            <person name="Irimia M."/>
            <person name="Rigden D.J."/>
            <person name="Fitzpatrick D.A."/>
            <person name="Lorenzo-Morales J."/>
            <person name="Bateman A."/>
            <person name="Chiu C.H."/>
            <person name="Tang P."/>
            <person name="Hegemann P."/>
            <person name="Fromm H."/>
            <person name="Raoult D."/>
            <person name="Greub G."/>
            <person name="Miranda-Saavedra D."/>
            <person name="Chen N."/>
            <person name="Nash P."/>
            <person name="Ginger M.L."/>
            <person name="Horn M."/>
            <person name="Schaap P."/>
            <person name="Caler L."/>
            <person name="Loftus B."/>
        </authorList>
    </citation>
    <scope>NUCLEOTIDE SEQUENCE [LARGE SCALE GENOMIC DNA]</scope>
    <source>
        <strain evidence="2 3">Neff</strain>
    </source>
</reference>
<accession>L8H0N1</accession>
<dbReference type="Proteomes" id="UP000011083">
    <property type="component" value="Unassembled WGS sequence"/>
</dbReference>
<name>L8H0N1_ACACF</name>
<evidence type="ECO:0000313" key="2">
    <source>
        <dbReference type="EMBL" id="ELR18777.1"/>
    </source>
</evidence>
<feature type="compositionally biased region" description="Low complexity" evidence="1">
    <location>
        <begin position="304"/>
        <end position="315"/>
    </location>
</feature>
<proteinExistence type="predicted"/>
<gene>
    <name evidence="2" type="ORF">ACA1_041430</name>
</gene>
<protein>
    <submittedName>
        <fullName evidence="2">Uncharacterized protein</fullName>
    </submittedName>
</protein>